<organism evidence="2 3">
    <name type="scientific">Protopolystoma xenopodis</name>
    <dbReference type="NCBI Taxonomy" id="117903"/>
    <lineage>
        <taxon>Eukaryota</taxon>
        <taxon>Metazoa</taxon>
        <taxon>Spiralia</taxon>
        <taxon>Lophotrochozoa</taxon>
        <taxon>Platyhelminthes</taxon>
        <taxon>Monogenea</taxon>
        <taxon>Polyopisthocotylea</taxon>
        <taxon>Polystomatidea</taxon>
        <taxon>Polystomatidae</taxon>
        <taxon>Protopolystoma</taxon>
    </lineage>
</organism>
<dbReference type="AlphaFoldDB" id="A0A3S5CCU2"/>
<evidence type="ECO:0000313" key="3">
    <source>
        <dbReference type="Proteomes" id="UP000784294"/>
    </source>
</evidence>
<accession>A0A3S5CCU2</accession>
<gene>
    <name evidence="2" type="ORF">PXEA_LOCUS3910</name>
</gene>
<feature type="region of interest" description="Disordered" evidence="1">
    <location>
        <begin position="169"/>
        <end position="188"/>
    </location>
</feature>
<protein>
    <submittedName>
        <fullName evidence="2">Uncharacterized protein</fullName>
    </submittedName>
</protein>
<dbReference type="EMBL" id="CAAALY010009099">
    <property type="protein sequence ID" value="VEL10470.1"/>
    <property type="molecule type" value="Genomic_DNA"/>
</dbReference>
<name>A0A3S5CCU2_9PLAT</name>
<comment type="caution">
    <text evidence="2">The sequence shown here is derived from an EMBL/GenBank/DDBJ whole genome shotgun (WGS) entry which is preliminary data.</text>
</comment>
<proteinExistence type="predicted"/>
<dbReference type="Proteomes" id="UP000784294">
    <property type="component" value="Unassembled WGS sequence"/>
</dbReference>
<evidence type="ECO:0000313" key="2">
    <source>
        <dbReference type="EMBL" id="VEL10470.1"/>
    </source>
</evidence>
<evidence type="ECO:0000256" key="1">
    <source>
        <dbReference type="SAM" id="MobiDB-lite"/>
    </source>
</evidence>
<sequence>MGTDCSGLENGMPRADAHVGAQVGVQDTPTGDWPSHDCPFCRPDREFRHLQRCQFCQLVLGSGDDGEKWRHFCLPPCSTGAETKVPQCTPARRQPRLEHILFRQPGLTTRRRPPVRPGRDDMAIGEWARQHQPIWKCLGGSTTSDCSPRVRGSGDRLKWENAIYNATQSEVKESETGSDAVGSGTDWAGGRLAGKQEIKEDRSDEWAFCPIFFSPPSLQTIVKKCPPSVTGGLKSSEEDTSL</sequence>
<reference evidence="2" key="1">
    <citation type="submission" date="2018-11" db="EMBL/GenBank/DDBJ databases">
        <authorList>
            <consortium name="Pathogen Informatics"/>
        </authorList>
    </citation>
    <scope>NUCLEOTIDE SEQUENCE</scope>
</reference>
<keyword evidence="3" id="KW-1185">Reference proteome</keyword>